<sequence length="292" mass="31748">MPHPFRFLIAESEAPEDREARRQSVGRSSGETYAAILRSIAPDAHCDQVKPAEEDDALPDPDALRGYDAIFLCGSPLHVYEDTPETGRLLAFMRAVFAVGTPAFGSCAGLQVAVAAAGGQVGPHAHGEEAGFARRITPTAEGRAHPLLSGRPPSYDAPAIHSDEVKRLPPGATLLATSGATQVQAAEIRFGEGVFWGVQYHPELTLHEVAQALRRQSDSLVKNGLAQDAAAVDRHVMQLEQLAQEPARRDLAWQLGLDRQVTDTVLRQTELRRFIEHLAEPRRARRSGAQPR</sequence>
<evidence type="ECO:0000313" key="3">
    <source>
        <dbReference type="Proteomes" id="UP001595593"/>
    </source>
</evidence>
<dbReference type="InterPro" id="IPR029062">
    <property type="entry name" value="Class_I_gatase-like"/>
</dbReference>
<dbReference type="InterPro" id="IPR017926">
    <property type="entry name" value="GATASE"/>
</dbReference>
<dbReference type="GO" id="GO:0016787">
    <property type="term" value="F:hydrolase activity"/>
    <property type="evidence" value="ECO:0007669"/>
    <property type="project" value="UniProtKB-KW"/>
</dbReference>
<proteinExistence type="predicted"/>
<dbReference type="RefSeq" id="WP_379597113.1">
    <property type="nucleotide sequence ID" value="NZ_JBHRTN010000012.1"/>
</dbReference>
<evidence type="ECO:0000313" key="2">
    <source>
        <dbReference type="EMBL" id="MFC3126028.1"/>
    </source>
</evidence>
<keyword evidence="2" id="KW-0378">Hydrolase</keyword>
<dbReference type="InterPro" id="IPR044992">
    <property type="entry name" value="ChyE-like"/>
</dbReference>
<accession>A0ABV7G2F0</accession>
<name>A0ABV7G2F0_9PROT</name>
<dbReference type="Proteomes" id="UP001595593">
    <property type="component" value="Unassembled WGS sequence"/>
</dbReference>
<dbReference type="SUPFAM" id="SSF52317">
    <property type="entry name" value="Class I glutamine amidotransferase-like"/>
    <property type="match status" value="1"/>
</dbReference>
<gene>
    <name evidence="2" type="ORF">ACFOD4_13245</name>
</gene>
<evidence type="ECO:0000259" key="1">
    <source>
        <dbReference type="Pfam" id="PF00117"/>
    </source>
</evidence>
<dbReference type="CDD" id="cd01741">
    <property type="entry name" value="GATase1_1"/>
    <property type="match status" value="1"/>
</dbReference>
<protein>
    <submittedName>
        <fullName evidence="2">Type 1 glutamine amidotransferase</fullName>
        <ecNumber evidence="2">3.4.-.-</ecNumber>
    </submittedName>
</protein>
<organism evidence="2 3">
    <name type="scientific">Teichococcus globiformis</name>
    <dbReference type="NCBI Taxonomy" id="2307229"/>
    <lineage>
        <taxon>Bacteria</taxon>
        <taxon>Pseudomonadati</taxon>
        <taxon>Pseudomonadota</taxon>
        <taxon>Alphaproteobacteria</taxon>
        <taxon>Acetobacterales</taxon>
        <taxon>Roseomonadaceae</taxon>
        <taxon>Roseomonas</taxon>
    </lineage>
</organism>
<keyword evidence="3" id="KW-1185">Reference proteome</keyword>
<dbReference type="EC" id="3.4.-.-" evidence="2"/>
<dbReference type="Pfam" id="PF00117">
    <property type="entry name" value="GATase"/>
    <property type="match status" value="1"/>
</dbReference>
<dbReference type="PANTHER" id="PTHR42695:SF5">
    <property type="entry name" value="GLUTAMINE AMIDOTRANSFERASE YLR126C-RELATED"/>
    <property type="match status" value="1"/>
</dbReference>
<reference evidence="3" key="1">
    <citation type="journal article" date="2019" name="Int. J. Syst. Evol. Microbiol.">
        <title>The Global Catalogue of Microorganisms (GCM) 10K type strain sequencing project: providing services to taxonomists for standard genome sequencing and annotation.</title>
        <authorList>
            <consortium name="The Broad Institute Genomics Platform"/>
            <consortium name="The Broad Institute Genome Sequencing Center for Infectious Disease"/>
            <person name="Wu L."/>
            <person name="Ma J."/>
        </authorList>
    </citation>
    <scope>NUCLEOTIDE SEQUENCE [LARGE SCALE GENOMIC DNA]</scope>
    <source>
        <strain evidence="3">KCTC 52094</strain>
    </source>
</reference>
<comment type="caution">
    <text evidence="2">The sequence shown here is derived from an EMBL/GenBank/DDBJ whole genome shotgun (WGS) entry which is preliminary data.</text>
</comment>
<keyword evidence="2" id="KW-0315">Glutamine amidotransferase</keyword>
<dbReference type="Gene3D" id="3.40.50.880">
    <property type="match status" value="1"/>
</dbReference>
<dbReference type="EMBL" id="JBHRTN010000012">
    <property type="protein sequence ID" value="MFC3126028.1"/>
    <property type="molecule type" value="Genomic_DNA"/>
</dbReference>
<dbReference type="PROSITE" id="PS51273">
    <property type="entry name" value="GATASE_TYPE_1"/>
    <property type="match status" value="1"/>
</dbReference>
<dbReference type="PANTHER" id="PTHR42695">
    <property type="entry name" value="GLUTAMINE AMIDOTRANSFERASE YLR126C-RELATED"/>
    <property type="match status" value="1"/>
</dbReference>
<feature type="domain" description="Glutamine amidotransferase" evidence="1">
    <location>
        <begin position="60"/>
        <end position="209"/>
    </location>
</feature>